<name>A0AAV2QQD2_MEGNR</name>
<dbReference type="EMBL" id="CAXKWB010008819">
    <property type="protein sequence ID" value="CAL4092600.1"/>
    <property type="molecule type" value="Genomic_DNA"/>
</dbReference>
<sequence length="112" mass="12369">ATAITPAPITEVTDFPVCMNLMLHDCWGKNEKVVKLNCPKMCAPVMGNTLEANRTGANYKAPSWAWASFGDEPPEINLPPCEEMSLMLLRFSCSQEYAEFVQAACPIHCAPY</sequence>
<evidence type="ECO:0008006" key="3">
    <source>
        <dbReference type="Google" id="ProtNLM"/>
    </source>
</evidence>
<feature type="non-terminal residue" evidence="1">
    <location>
        <position position="112"/>
    </location>
</feature>
<evidence type="ECO:0000313" key="2">
    <source>
        <dbReference type="Proteomes" id="UP001497623"/>
    </source>
</evidence>
<dbReference type="AlphaFoldDB" id="A0AAV2QQD2"/>
<comment type="caution">
    <text evidence="1">The sequence shown here is derived from an EMBL/GenBank/DDBJ whole genome shotgun (WGS) entry which is preliminary data.</text>
</comment>
<organism evidence="1 2">
    <name type="scientific">Meganyctiphanes norvegica</name>
    <name type="common">Northern krill</name>
    <name type="synonym">Thysanopoda norvegica</name>
    <dbReference type="NCBI Taxonomy" id="48144"/>
    <lineage>
        <taxon>Eukaryota</taxon>
        <taxon>Metazoa</taxon>
        <taxon>Ecdysozoa</taxon>
        <taxon>Arthropoda</taxon>
        <taxon>Crustacea</taxon>
        <taxon>Multicrustacea</taxon>
        <taxon>Malacostraca</taxon>
        <taxon>Eumalacostraca</taxon>
        <taxon>Eucarida</taxon>
        <taxon>Euphausiacea</taxon>
        <taxon>Euphausiidae</taxon>
        <taxon>Meganyctiphanes</taxon>
    </lineage>
</organism>
<evidence type="ECO:0000313" key="1">
    <source>
        <dbReference type="EMBL" id="CAL4092600.1"/>
    </source>
</evidence>
<keyword evidence="2" id="KW-1185">Reference proteome</keyword>
<proteinExistence type="predicted"/>
<gene>
    <name evidence="1" type="ORF">MNOR_LOCUS14621</name>
</gene>
<protein>
    <recommendedName>
        <fullName evidence="3">FZ domain-containing protein</fullName>
    </recommendedName>
</protein>
<accession>A0AAV2QQD2</accession>
<feature type="non-terminal residue" evidence="1">
    <location>
        <position position="1"/>
    </location>
</feature>
<reference evidence="1 2" key="1">
    <citation type="submission" date="2024-05" db="EMBL/GenBank/DDBJ databases">
        <authorList>
            <person name="Wallberg A."/>
        </authorList>
    </citation>
    <scope>NUCLEOTIDE SEQUENCE [LARGE SCALE GENOMIC DNA]</scope>
</reference>
<dbReference type="Proteomes" id="UP001497623">
    <property type="component" value="Unassembled WGS sequence"/>
</dbReference>